<dbReference type="InterPro" id="IPR007855">
    <property type="entry name" value="RDRP"/>
</dbReference>
<dbReference type="InterPro" id="IPR057596">
    <property type="entry name" value="RDRP_core"/>
</dbReference>
<dbReference type="OrthoDB" id="6513042at2759"/>
<gene>
    <name evidence="4" type="ORF">Moror_8374</name>
</gene>
<evidence type="ECO:0000256" key="2">
    <source>
        <dbReference type="SAM" id="MobiDB-lite"/>
    </source>
</evidence>
<evidence type="ECO:0000259" key="3">
    <source>
        <dbReference type="Pfam" id="PF05183"/>
    </source>
</evidence>
<dbReference type="KEGG" id="mrr:Moror_8374"/>
<feature type="domain" description="RDRP core" evidence="3">
    <location>
        <begin position="423"/>
        <end position="1057"/>
    </location>
</feature>
<organism evidence="4 5">
    <name type="scientific">Moniliophthora roreri (strain MCA 2997)</name>
    <name type="common">Cocoa frosty pod rot fungus</name>
    <name type="synonym">Crinipellis roreri</name>
    <dbReference type="NCBI Taxonomy" id="1381753"/>
    <lineage>
        <taxon>Eukaryota</taxon>
        <taxon>Fungi</taxon>
        <taxon>Dikarya</taxon>
        <taxon>Basidiomycota</taxon>
        <taxon>Agaricomycotina</taxon>
        <taxon>Agaricomycetes</taxon>
        <taxon>Agaricomycetidae</taxon>
        <taxon>Agaricales</taxon>
        <taxon>Marasmiineae</taxon>
        <taxon>Marasmiaceae</taxon>
        <taxon>Moniliophthora</taxon>
    </lineage>
</organism>
<evidence type="ECO:0000313" key="4">
    <source>
        <dbReference type="EMBL" id="ESK94174.1"/>
    </source>
</evidence>
<keyword evidence="5" id="KW-1185">Reference proteome</keyword>
<sequence length="1311" mass="149027">MNLNIKYLPNDVNDWELTRIISKAILHNDDFLPRPDPDARKINFLVKVNPSLAGGVRNDGTGVLTLPNAGIGHKFLDWVKENPLKIRGNKIKFYRKWEPPWHSLVMTLQRTPFVDPDIEEAHANKVLQLDDKLRVDIAQFGVFFKSPRAGSVREYSVEWQHDYTKISTAWLKFEYDHKLIRIMLGNPMTEEIGYSIAINFASIQKIGVGYDPAAYVCFDTLTPPVFECEEFHRTLTGDERQDSRKYKHRVGSLNPGHARIAPYCQKLRLVLYDRGEHDVIDHFRRLCKIAELADSLIIQLPRTSNIIAGGHGLFDGRLLYNLRNNFKRFDWSVAFQLEALLYNCLLHTGEITELLPRIHKLCEEHTDGHFYVSSILRDYTRALRNRSSTENPFRCFEDVLSKFNPIEVKLSRGNFDCYHVTFAPTSMILEGPYPTQSNRVIRRYEGFEHHFIRVDFRDEDRLQYRWDRAVDGTSFLEERVGGILKSGFELGGRQFEFLAYSNSALREHAVWFISPFHHPIEGFVNGNTIRDSIGDFKDLNESDYTEEDKAFGFYEKDSKLLKQPSKFAARIAQAFTATDPSVKIRRDQWEMMRDLGEEPYLATDGVGTISESLADEIWDALCKDRSEWYRSQFVRPSAFQIRFLGFKGMVAVDRELDKHGGKIRMRLRPSMRKFSNRSAVEADIEIARAFERPNKSYLNRPLVTILEDRQVKKQAFLDLLDLAVAEVYTIEDSLEASSNFMQDHSLGTGFRVPWILKRLHQRGSYIGTKAPSKSGVNIDNPFLQQLREVGRMDILREIKHSARIPIPDSYLLVGVADEGPAYEEKGYEDVYTLPEGHIFACVQRPEDPEPIYLEGRCTISRSPVAHPGDIQTVHAIGKPPTGKLCLFAHMKNVVVLPSRGKRSLASKLGGGDLDGDLYDVITYPELQPPLDNKPMSYEAGQTLTLQEDRTVEPRDICDFIVNYINSDVLGLLSDRLLVIADQSKDGIHDRDCEKLAKLCSQAVDYPKNGIPVDLDKEKLPSALIRCKPDWHAAEVVDPRGTDYYMSTRALGEMFRKVKLAEPTEIASTLSNPTNSSTWTAISGILSDTIVSCLGMMPQDQDQSDQIAQIFHRYRDELRYICATHTLSNTPGVTLLEAEVVMGTILAKCSQRRWRKDRIYRMRTHANTLVNEVKRAFSTGKDKSEDEVKEALKISWLAWEYALNRAVDPDEGKRFGANSFALVALDCMLGAVEDLEKPGLVKGKGEAVNGHSDMNDEVDVYMDMKGARRAANEGAKPKRKSGKPRANGTNNTFTVGGIHAGTRANGKSKSKR</sequence>
<proteinExistence type="inferred from homology"/>
<keyword evidence="1" id="KW-0808">Transferase</keyword>
<protein>
    <recommendedName>
        <fullName evidence="1">RNA-dependent RNA polymerase</fullName>
        <ecNumber evidence="1">2.7.7.48</ecNumber>
    </recommendedName>
</protein>
<reference evidence="4 5" key="1">
    <citation type="journal article" date="2014" name="BMC Genomics">
        <title>Genome and secretome analysis of the hemibiotrophic fungal pathogen, Moniliophthora roreri, which causes frosty pod rot disease of cacao: mechanisms of the biotrophic and necrotrophic phases.</title>
        <authorList>
            <person name="Meinhardt L.W."/>
            <person name="Costa G.G.L."/>
            <person name="Thomazella D.P.T."/>
            <person name="Teixeira P.J.P.L."/>
            <person name="Carazzolle M.F."/>
            <person name="Schuster S.C."/>
            <person name="Carlson J.E."/>
            <person name="Guiltinan M.J."/>
            <person name="Mieczkowski P."/>
            <person name="Farmer A."/>
            <person name="Ramaraj T."/>
            <person name="Crozier J."/>
            <person name="Davis R.E."/>
            <person name="Shao J."/>
            <person name="Melnick R.L."/>
            <person name="Pereira G.A.G."/>
            <person name="Bailey B.A."/>
        </authorList>
    </citation>
    <scope>NUCLEOTIDE SEQUENCE [LARGE SCALE GENOMIC DNA]</scope>
    <source>
        <strain evidence="4 5">MCA 2997</strain>
    </source>
</reference>
<keyword evidence="1" id="KW-0694">RNA-binding</keyword>
<dbReference type="Proteomes" id="UP000017559">
    <property type="component" value="Unassembled WGS sequence"/>
</dbReference>
<comment type="similarity">
    <text evidence="1">Belongs to the RdRP family.</text>
</comment>
<dbReference type="GO" id="GO:0030422">
    <property type="term" value="P:siRNA processing"/>
    <property type="evidence" value="ECO:0007669"/>
    <property type="project" value="TreeGrafter"/>
</dbReference>
<dbReference type="EC" id="2.7.7.48" evidence="1"/>
<name>V2YR89_MONRO</name>
<evidence type="ECO:0000256" key="1">
    <source>
        <dbReference type="RuleBase" id="RU363098"/>
    </source>
</evidence>
<dbReference type="EMBL" id="AWSO01000151">
    <property type="protein sequence ID" value="ESK94174.1"/>
    <property type="molecule type" value="Genomic_DNA"/>
</dbReference>
<dbReference type="GO" id="GO:0031380">
    <property type="term" value="C:nuclear RNA-directed RNA polymerase complex"/>
    <property type="evidence" value="ECO:0007669"/>
    <property type="project" value="TreeGrafter"/>
</dbReference>
<dbReference type="Pfam" id="PF05183">
    <property type="entry name" value="RdRP"/>
    <property type="match status" value="1"/>
</dbReference>
<comment type="catalytic activity">
    <reaction evidence="1">
        <text>RNA(n) + a ribonucleoside 5'-triphosphate = RNA(n+1) + diphosphate</text>
        <dbReference type="Rhea" id="RHEA:21248"/>
        <dbReference type="Rhea" id="RHEA-COMP:14527"/>
        <dbReference type="Rhea" id="RHEA-COMP:17342"/>
        <dbReference type="ChEBI" id="CHEBI:33019"/>
        <dbReference type="ChEBI" id="CHEBI:61557"/>
        <dbReference type="ChEBI" id="CHEBI:140395"/>
        <dbReference type="EC" id="2.7.7.48"/>
    </reaction>
</comment>
<evidence type="ECO:0000313" key="5">
    <source>
        <dbReference type="Proteomes" id="UP000017559"/>
    </source>
</evidence>
<keyword evidence="1" id="KW-0548">Nucleotidyltransferase</keyword>
<accession>V2YR89</accession>
<feature type="region of interest" description="Disordered" evidence="2">
    <location>
        <begin position="1267"/>
        <end position="1311"/>
    </location>
</feature>
<dbReference type="PANTHER" id="PTHR23079">
    <property type="entry name" value="RNA-DEPENDENT RNA POLYMERASE"/>
    <property type="match status" value="1"/>
</dbReference>
<dbReference type="HOGENOM" id="CLU_001366_2_1_1"/>
<comment type="caution">
    <text evidence="4">The sequence shown here is derived from an EMBL/GenBank/DDBJ whole genome shotgun (WGS) entry which is preliminary data.</text>
</comment>
<dbReference type="GO" id="GO:0003968">
    <property type="term" value="F:RNA-directed RNA polymerase activity"/>
    <property type="evidence" value="ECO:0007669"/>
    <property type="project" value="UniProtKB-KW"/>
</dbReference>
<dbReference type="PANTHER" id="PTHR23079:SF55">
    <property type="entry name" value="RNA-DIRECTED RNA POLYMERASE"/>
    <property type="match status" value="1"/>
</dbReference>
<keyword evidence="1" id="KW-0696">RNA-directed RNA polymerase</keyword>
<dbReference type="GO" id="GO:0003723">
    <property type="term" value="F:RNA binding"/>
    <property type="evidence" value="ECO:0007669"/>
    <property type="project" value="UniProtKB-KW"/>
</dbReference>